<dbReference type="Proteomes" id="UP000257559">
    <property type="component" value="Chromosome"/>
</dbReference>
<dbReference type="AlphaFoldDB" id="A0A3B0PI26"/>
<evidence type="ECO:0000313" key="2">
    <source>
        <dbReference type="Proteomes" id="UP000257559"/>
    </source>
</evidence>
<dbReference type="InterPro" id="IPR036866">
    <property type="entry name" value="RibonucZ/Hydroxyglut_hydro"/>
</dbReference>
<proteinExistence type="predicted"/>
<gene>
    <name evidence="1" type="ORF">NCTC10132_00239</name>
</gene>
<dbReference type="KEGG" id="medw:NCTC10132_00239"/>
<organism evidence="1 2">
    <name type="scientific">Mycoplasmopsis edwardii</name>
    <dbReference type="NCBI Taxonomy" id="53558"/>
    <lineage>
        <taxon>Bacteria</taxon>
        <taxon>Bacillati</taxon>
        <taxon>Mycoplasmatota</taxon>
        <taxon>Mycoplasmoidales</taxon>
        <taxon>Metamycoplasmataceae</taxon>
        <taxon>Mycoplasmopsis</taxon>
    </lineage>
</organism>
<accession>A0A3B0PI26</accession>
<evidence type="ECO:0000313" key="1">
    <source>
        <dbReference type="EMBL" id="SYV96898.1"/>
    </source>
</evidence>
<name>A0A3B0PI26_9BACT</name>
<dbReference type="SUPFAM" id="SSF56281">
    <property type="entry name" value="Metallo-hydrolase/oxidoreductase"/>
    <property type="match status" value="1"/>
</dbReference>
<dbReference type="EMBL" id="LS991951">
    <property type="protein sequence ID" value="SYV96898.1"/>
    <property type="molecule type" value="Genomic_DNA"/>
</dbReference>
<keyword evidence="2" id="KW-1185">Reference proteome</keyword>
<reference evidence="2" key="1">
    <citation type="submission" date="2018-06" db="EMBL/GenBank/DDBJ databases">
        <authorList>
            <consortium name="Pathogen Informatics"/>
        </authorList>
    </citation>
    <scope>NUCLEOTIDE SEQUENCE [LARGE SCALE GENOMIC DNA]</scope>
    <source>
        <strain evidence="2">NCTC10132</strain>
    </source>
</reference>
<feature type="non-terminal residue" evidence="1">
    <location>
        <position position="90"/>
    </location>
</feature>
<sequence>MKVPGLRIYTSQLSKEIILERLSKYGIKKDSYKIIVLDERKKIGNIYVQPISLPGSVPGNIGFDFITKTGDYVFMFNFVEGDLDIFGRTW</sequence>
<protein>
    <submittedName>
        <fullName evidence="1">Uncharacterized protein</fullName>
    </submittedName>
</protein>
<dbReference type="Gene3D" id="3.60.15.10">
    <property type="entry name" value="Ribonuclease Z/Hydroxyacylglutathione hydrolase-like"/>
    <property type="match status" value="1"/>
</dbReference>